<dbReference type="Pfam" id="PF00026">
    <property type="entry name" value="Asp"/>
    <property type="match status" value="1"/>
</dbReference>
<organism evidence="2 3">
    <name type="scientific">Suillus subaureus</name>
    <dbReference type="NCBI Taxonomy" id="48587"/>
    <lineage>
        <taxon>Eukaryota</taxon>
        <taxon>Fungi</taxon>
        <taxon>Dikarya</taxon>
        <taxon>Basidiomycota</taxon>
        <taxon>Agaricomycotina</taxon>
        <taxon>Agaricomycetes</taxon>
        <taxon>Agaricomycetidae</taxon>
        <taxon>Boletales</taxon>
        <taxon>Suillineae</taxon>
        <taxon>Suillaceae</taxon>
        <taxon>Suillus</taxon>
    </lineage>
</organism>
<proteinExistence type="predicted"/>
<dbReference type="PROSITE" id="PS51767">
    <property type="entry name" value="PEPTIDASE_A1"/>
    <property type="match status" value="1"/>
</dbReference>
<dbReference type="AlphaFoldDB" id="A0A9P7EBP5"/>
<reference evidence="2" key="1">
    <citation type="journal article" date="2020" name="New Phytol.">
        <title>Comparative genomics reveals dynamic genome evolution in host specialist ectomycorrhizal fungi.</title>
        <authorList>
            <person name="Lofgren L.A."/>
            <person name="Nguyen N.H."/>
            <person name="Vilgalys R."/>
            <person name="Ruytinx J."/>
            <person name="Liao H.L."/>
            <person name="Branco S."/>
            <person name="Kuo A."/>
            <person name="LaButti K."/>
            <person name="Lipzen A."/>
            <person name="Andreopoulos W."/>
            <person name="Pangilinan J."/>
            <person name="Riley R."/>
            <person name="Hundley H."/>
            <person name="Na H."/>
            <person name="Barry K."/>
            <person name="Grigoriev I.V."/>
            <person name="Stajich J.E."/>
            <person name="Kennedy P.G."/>
        </authorList>
    </citation>
    <scope>NUCLEOTIDE SEQUENCE</scope>
    <source>
        <strain evidence="2">MN1</strain>
    </source>
</reference>
<dbReference type="GeneID" id="64634199"/>
<dbReference type="Gene3D" id="2.40.70.10">
    <property type="entry name" value="Acid Proteases"/>
    <property type="match status" value="1"/>
</dbReference>
<gene>
    <name evidence="2" type="ORF">BJ212DRAFT_1480963</name>
</gene>
<dbReference type="InterPro" id="IPR033121">
    <property type="entry name" value="PEPTIDASE_A1"/>
</dbReference>
<feature type="domain" description="Peptidase A1" evidence="1">
    <location>
        <begin position="1"/>
        <end position="107"/>
    </location>
</feature>
<dbReference type="EMBL" id="JABBWG010000016">
    <property type="protein sequence ID" value="KAG1816534.1"/>
    <property type="molecule type" value="Genomic_DNA"/>
</dbReference>
<dbReference type="OrthoDB" id="660550at2759"/>
<evidence type="ECO:0000313" key="2">
    <source>
        <dbReference type="EMBL" id="KAG1816534.1"/>
    </source>
</evidence>
<sequence length="118" mass="12848">MYLDAIPGAYLDTNNTGFIVIPPSSVADMHPLNFTIDGCVFSIDTAAQLIPLDQNAVFGGKIGVQYGVITSLGADSGRGLDFIIGQKLWLEKYYVVFDADDNRVGFAYTDHTFSTYLP</sequence>
<name>A0A9P7EBP5_9AGAM</name>
<comment type="caution">
    <text evidence="2">The sequence shown here is derived from an EMBL/GenBank/DDBJ whole genome shotgun (WGS) entry which is preliminary data.</text>
</comment>
<evidence type="ECO:0000259" key="1">
    <source>
        <dbReference type="PROSITE" id="PS51767"/>
    </source>
</evidence>
<dbReference type="InterPro" id="IPR021109">
    <property type="entry name" value="Peptidase_aspartic_dom_sf"/>
</dbReference>
<dbReference type="Proteomes" id="UP000807769">
    <property type="component" value="Unassembled WGS sequence"/>
</dbReference>
<dbReference type="RefSeq" id="XP_041193207.1">
    <property type="nucleotide sequence ID" value="XM_041340183.1"/>
</dbReference>
<keyword evidence="3" id="KW-1185">Reference proteome</keyword>
<dbReference type="SUPFAM" id="SSF50630">
    <property type="entry name" value="Acid proteases"/>
    <property type="match status" value="1"/>
</dbReference>
<protein>
    <recommendedName>
        <fullName evidence="1">Peptidase A1 domain-containing protein</fullName>
    </recommendedName>
</protein>
<accession>A0A9P7EBP5</accession>
<evidence type="ECO:0000313" key="3">
    <source>
        <dbReference type="Proteomes" id="UP000807769"/>
    </source>
</evidence>